<dbReference type="Gene3D" id="3.30.70.1560">
    <property type="entry name" value="Alpha-L RNA-binding motif"/>
    <property type="match status" value="1"/>
</dbReference>
<dbReference type="PROSITE" id="PS50889">
    <property type="entry name" value="S4"/>
    <property type="match status" value="1"/>
</dbReference>
<dbReference type="PANTHER" id="PTHR47683:SF2">
    <property type="entry name" value="RNA-BINDING S4 DOMAIN-CONTAINING PROTEIN"/>
    <property type="match status" value="1"/>
</dbReference>
<keyword evidence="2 4" id="KW-0413">Isomerase</keyword>
<dbReference type="InterPro" id="IPR042092">
    <property type="entry name" value="PsdUridine_s_RsuA/RluB/E/F_cat"/>
</dbReference>
<dbReference type="SUPFAM" id="SSF55174">
    <property type="entry name" value="Alpha-L RNA-binding motif"/>
    <property type="match status" value="1"/>
</dbReference>
<dbReference type="Gene3D" id="3.10.290.10">
    <property type="entry name" value="RNA-binding S4 domain"/>
    <property type="match status" value="1"/>
</dbReference>
<dbReference type="EC" id="5.4.99.-" evidence="4"/>
<dbReference type="GO" id="GO:0003723">
    <property type="term" value="F:RNA binding"/>
    <property type="evidence" value="ECO:0007669"/>
    <property type="project" value="UniProtKB-KW"/>
</dbReference>
<dbReference type="InterPro" id="IPR020094">
    <property type="entry name" value="TruA/RsuA/RluB/E/F_N"/>
</dbReference>
<dbReference type="Proteomes" id="UP000093044">
    <property type="component" value="Chromosome"/>
</dbReference>
<dbReference type="OrthoDB" id="9807213at2"/>
<evidence type="ECO:0000256" key="1">
    <source>
        <dbReference type="ARBA" id="ARBA00008348"/>
    </source>
</evidence>
<evidence type="ECO:0000256" key="2">
    <source>
        <dbReference type="ARBA" id="ARBA00023235"/>
    </source>
</evidence>
<dbReference type="NCBIfam" id="TIGR00093">
    <property type="entry name" value="pseudouridine synthase"/>
    <property type="match status" value="1"/>
</dbReference>
<comment type="similarity">
    <text evidence="1 4">Belongs to the pseudouridine synthase RsuA family.</text>
</comment>
<dbReference type="Pfam" id="PF00849">
    <property type="entry name" value="PseudoU_synth_2"/>
    <property type="match status" value="1"/>
</dbReference>
<organism evidence="6 7">
    <name type="scientific">Cloacibacillus porcorum</name>
    <dbReference type="NCBI Taxonomy" id="1197717"/>
    <lineage>
        <taxon>Bacteria</taxon>
        <taxon>Thermotogati</taxon>
        <taxon>Synergistota</taxon>
        <taxon>Synergistia</taxon>
        <taxon>Synergistales</taxon>
        <taxon>Synergistaceae</taxon>
        <taxon>Cloacibacillus</taxon>
    </lineage>
</organism>
<evidence type="ECO:0000259" key="5">
    <source>
        <dbReference type="SMART" id="SM00363"/>
    </source>
</evidence>
<dbReference type="CDD" id="cd02870">
    <property type="entry name" value="PseudoU_synth_RsuA_like"/>
    <property type="match status" value="1"/>
</dbReference>
<sequence length="243" mass="28006">MSDESVRLNRYLAMCGAGARRKVEEYITAGRVKINGVTVNEPGRQVSPNDRVELDGAAVAPVEQRYLIFHKPKGVLCAVEDSRERTVIDILPPEMDRFRLFPVGRLDRDSEGLIILTNDGIFSQELIHPRNGFTKTYEVELRKPLDEERLIRWSRGVQAEEHFLKPISVRRLARAPLQCWFEVVLGEGIKREIRLMARALDNDVRRLFRRKIGKLVLKELAVGEFISVEREVLWDYIKNGKTV</sequence>
<dbReference type="PROSITE" id="PS01149">
    <property type="entry name" value="PSI_RSU"/>
    <property type="match status" value="1"/>
</dbReference>
<reference evidence="6" key="1">
    <citation type="submission" date="2016-08" db="EMBL/GenBank/DDBJ databases">
        <title>Complete genome of Cloacibacillus porcorum.</title>
        <authorList>
            <person name="Looft T."/>
            <person name="Bayles D.O."/>
            <person name="Alt D.P."/>
        </authorList>
    </citation>
    <scope>NUCLEOTIDE SEQUENCE [LARGE SCALE GENOMIC DNA]</scope>
    <source>
        <strain evidence="6">CL-84</strain>
    </source>
</reference>
<dbReference type="CDD" id="cd00165">
    <property type="entry name" value="S4"/>
    <property type="match status" value="1"/>
</dbReference>
<keyword evidence="7" id="KW-1185">Reference proteome</keyword>
<evidence type="ECO:0000313" key="7">
    <source>
        <dbReference type="Proteomes" id="UP000093044"/>
    </source>
</evidence>
<keyword evidence="3" id="KW-0694">RNA-binding</keyword>
<dbReference type="RefSeq" id="WP_066744399.1">
    <property type="nucleotide sequence ID" value="NZ_CP016757.1"/>
</dbReference>
<dbReference type="InterPro" id="IPR000748">
    <property type="entry name" value="PsdUridine_synth_RsuA/RluB/E/F"/>
</dbReference>
<dbReference type="InterPro" id="IPR020103">
    <property type="entry name" value="PsdUridine_synth_cat_dom_sf"/>
</dbReference>
<dbReference type="EMBL" id="CP016757">
    <property type="protein sequence ID" value="ANZ44863.1"/>
    <property type="molecule type" value="Genomic_DNA"/>
</dbReference>
<dbReference type="InterPro" id="IPR002942">
    <property type="entry name" value="S4_RNA-bd"/>
</dbReference>
<dbReference type="InterPro" id="IPR036986">
    <property type="entry name" value="S4_RNA-bd_sf"/>
</dbReference>
<evidence type="ECO:0000256" key="4">
    <source>
        <dbReference type="RuleBase" id="RU003887"/>
    </source>
</evidence>
<evidence type="ECO:0000256" key="3">
    <source>
        <dbReference type="PROSITE-ProRule" id="PRU00182"/>
    </source>
</evidence>
<dbReference type="Gene3D" id="3.30.70.580">
    <property type="entry name" value="Pseudouridine synthase I, catalytic domain, N-terminal subdomain"/>
    <property type="match status" value="1"/>
</dbReference>
<dbReference type="InterPro" id="IPR050343">
    <property type="entry name" value="RsuA_PseudoU_synthase"/>
</dbReference>
<dbReference type="GeneID" id="83057609"/>
<protein>
    <recommendedName>
        <fullName evidence="4">Pseudouridine synthase</fullName>
        <ecNumber evidence="4">5.4.99.-</ecNumber>
    </recommendedName>
</protein>
<dbReference type="FunFam" id="3.10.290.10:FF:000003">
    <property type="entry name" value="Pseudouridine synthase"/>
    <property type="match status" value="1"/>
</dbReference>
<dbReference type="SMART" id="SM00363">
    <property type="entry name" value="S4"/>
    <property type="match status" value="1"/>
</dbReference>
<dbReference type="AlphaFoldDB" id="A0A1B2I4K2"/>
<name>A0A1B2I4K2_9BACT</name>
<dbReference type="InterPro" id="IPR018496">
    <property type="entry name" value="PsdUridine_synth_RsuA/RluB_CS"/>
</dbReference>
<evidence type="ECO:0000313" key="6">
    <source>
        <dbReference type="EMBL" id="ANZ44863.1"/>
    </source>
</evidence>
<dbReference type="STRING" id="1197717.BED41_07065"/>
<gene>
    <name evidence="6" type="ORF">BED41_07065</name>
</gene>
<dbReference type="GO" id="GO:0120159">
    <property type="term" value="F:rRNA pseudouridine synthase activity"/>
    <property type="evidence" value="ECO:0007669"/>
    <property type="project" value="UniProtKB-ARBA"/>
</dbReference>
<dbReference type="GO" id="GO:0000455">
    <property type="term" value="P:enzyme-directed rRNA pseudouridine synthesis"/>
    <property type="evidence" value="ECO:0007669"/>
    <property type="project" value="UniProtKB-ARBA"/>
</dbReference>
<dbReference type="PANTHER" id="PTHR47683">
    <property type="entry name" value="PSEUDOURIDINE SYNTHASE FAMILY PROTEIN-RELATED"/>
    <property type="match status" value="1"/>
</dbReference>
<feature type="domain" description="RNA-binding S4" evidence="5">
    <location>
        <begin position="6"/>
        <end position="68"/>
    </location>
</feature>
<dbReference type="Pfam" id="PF01479">
    <property type="entry name" value="S4"/>
    <property type="match status" value="1"/>
</dbReference>
<dbReference type="KEGG" id="cpor:BED41_07065"/>
<accession>A0A1B2I4K2</accession>
<dbReference type="SUPFAM" id="SSF55120">
    <property type="entry name" value="Pseudouridine synthase"/>
    <property type="match status" value="1"/>
</dbReference>
<proteinExistence type="inferred from homology"/>
<dbReference type="InterPro" id="IPR006145">
    <property type="entry name" value="PsdUridine_synth_RsuA/RluA"/>
</dbReference>